<protein>
    <submittedName>
        <fullName evidence="1">Uncharacterized protein</fullName>
    </submittedName>
</protein>
<organism evidence="1 2">
    <name type="scientific">Polyplax serrata</name>
    <name type="common">Common mouse louse</name>
    <dbReference type="NCBI Taxonomy" id="468196"/>
    <lineage>
        <taxon>Eukaryota</taxon>
        <taxon>Metazoa</taxon>
        <taxon>Ecdysozoa</taxon>
        <taxon>Arthropoda</taxon>
        <taxon>Hexapoda</taxon>
        <taxon>Insecta</taxon>
        <taxon>Pterygota</taxon>
        <taxon>Neoptera</taxon>
        <taxon>Paraneoptera</taxon>
        <taxon>Psocodea</taxon>
        <taxon>Troctomorpha</taxon>
        <taxon>Phthiraptera</taxon>
        <taxon>Anoplura</taxon>
        <taxon>Polyplacidae</taxon>
        <taxon>Polyplax</taxon>
    </lineage>
</organism>
<reference evidence="1 2" key="1">
    <citation type="submission" date="2023-10" db="EMBL/GenBank/DDBJ databases">
        <title>Genomes of two closely related lineages of the louse Polyplax serrata with different host specificities.</title>
        <authorList>
            <person name="Martinu J."/>
            <person name="Tarabai H."/>
            <person name="Stefka J."/>
            <person name="Hypsa V."/>
        </authorList>
    </citation>
    <scope>NUCLEOTIDE SEQUENCE [LARGE SCALE GENOMIC DNA]</scope>
    <source>
        <strain evidence="1">HR10_N</strain>
    </source>
</reference>
<dbReference type="Proteomes" id="UP001372834">
    <property type="component" value="Unassembled WGS sequence"/>
</dbReference>
<dbReference type="AlphaFoldDB" id="A0AAN8NJS7"/>
<evidence type="ECO:0000313" key="2">
    <source>
        <dbReference type="Proteomes" id="UP001372834"/>
    </source>
</evidence>
<comment type="caution">
    <text evidence="1">The sequence shown here is derived from an EMBL/GenBank/DDBJ whole genome shotgun (WGS) entry which is preliminary data.</text>
</comment>
<gene>
    <name evidence="1" type="ORF">RUM43_013018</name>
</gene>
<sequence length="119" mass="13451">MGRSRVMETISIENHGVLDTTAKGKKRQKIPTDQPTLSFFNFEGEEVIKEVKVSPRRKNDSSVVWLSEIDTAPVVNGKFEASKNWKKLEWKHPNTAADGPVLNRKFPNVRSEIPFGGFP</sequence>
<proteinExistence type="predicted"/>
<name>A0AAN8NJS7_POLSC</name>
<accession>A0AAN8NJS7</accession>
<evidence type="ECO:0000313" key="1">
    <source>
        <dbReference type="EMBL" id="KAK6618627.1"/>
    </source>
</evidence>
<dbReference type="EMBL" id="JAWJWE010000041">
    <property type="protein sequence ID" value="KAK6618627.1"/>
    <property type="molecule type" value="Genomic_DNA"/>
</dbReference>